<dbReference type="SMART" id="SM00487">
    <property type="entry name" value="DEXDc"/>
    <property type="match status" value="1"/>
</dbReference>
<protein>
    <submittedName>
        <fullName evidence="8">Helicase</fullName>
    </submittedName>
</protein>
<keyword evidence="1" id="KW-0547">Nucleotide-binding</keyword>
<dbReference type="PROSITE" id="PS51192">
    <property type="entry name" value="HELICASE_ATP_BIND_1"/>
    <property type="match status" value="1"/>
</dbReference>
<dbReference type="InterPro" id="IPR038718">
    <property type="entry name" value="SNF2-like_sf"/>
</dbReference>
<accession>A0ABQ4JUG5</accession>
<evidence type="ECO:0000259" key="6">
    <source>
        <dbReference type="PROSITE" id="PS51192"/>
    </source>
</evidence>
<sequence length="1014" mass="113304">MGHMSGTATLEGQRPDDGHFAAGMTVLARGEEWLINEVSHTEHDGVRLVVTGTSPLVRDQAAIFFHRRDHLDIVEPLRAEDTLLLPDDSPGFRRSRLFIEALLRKTPVPQGELRLATAGTHLADDLLYQREPAQRALANLRPRLLIADAVGLGKTLEIGLLLSELIRRGRGDRILVVTPRHILEQFQHEMWTRFAIGMVRLDSTGFARMKRQLPVGRNPFDHYPRVIASIDTLKSAQYREQLRRVTWDAVVMDESHKLISKTALNNKLARVLAPTTHAFILASATPHNGDDESFNELISLIDPTAIVDPKQRATPAQLADIYVRRHKMSPNVAAQLGTEWAERAKPLFVDCPATDREEELLDELYSTWITPPPDRPAPIAGRGSRLFPVHLLKALLSSPAALKDSITNRLKSIGGNPDRTRETEALHRLAGLAERVTDDDSAKLSALVNVLKNEIKVGPTSPARVVVFSERRATIDWLYRRLPTRLGFGPPPPATGGEQGVTGPVRVLHGSQSDDAQQRIVKDFALADTDVRVLLTSDIAAEGVNLHRQCHNLIHFDVPWSLITIEQRNGRIDRYGQKTSPQIRVLLHRSANPNHEADERVARVLTVKEDAAHRTLGESAALMGLRDEEAEATSIEQAFLDGRDIAELIPDEPTDETDIFMAGAWTDDGDDVADPGRDITSPEVDDVLQQPRLFGSTREFIEDALAETYPNPADSIGLAWLDPADYPETLTFELNRDGARLTDLQRRLKALPQSYLDQRRVLEQITVTFSTDLARQRLELARKHNSNKPKRRGQGTKEQQYAESGWPDISLLTDQHPVTEWLVDKVLARASAGTANARRLTARVIAAAVPNPVFLVNGRYSNRQGKPTVLAWLALHYRDGGLYVDDREFVRVLQDAEVNRDMRMSAVGDVSPLGALVPQVVQEARSEIARRRNAEEDKLMEPLIAYEQRLEHWRKATGARYEQLTLTGVRERAERRITNTAVAIKNLLDELTTDGEPTIRIVGVLVPQRSTQEV</sequence>
<proteinExistence type="predicted"/>
<dbReference type="Pfam" id="PF00176">
    <property type="entry name" value="SNF2-rel_dom"/>
    <property type="match status" value="1"/>
</dbReference>
<dbReference type="PROSITE" id="PS51194">
    <property type="entry name" value="HELICASE_CTER"/>
    <property type="match status" value="1"/>
</dbReference>
<dbReference type="Pfam" id="PF00271">
    <property type="entry name" value="Helicase_C"/>
    <property type="match status" value="1"/>
</dbReference>
<feature type="compositionally biased region" description="Basic residues" evidence="5">
    <location>
        <begin position="783"/>
        <end position="794"/>
    </location>
</feature>
<dbReference type="InterPro" id="IPR000330">
    <property type="entry name" value="SNF2_N"/>
</dbReference>
<organism evidence="8 9">
    <name type="scientific">Salinispora arenicola</name>
    <dbReference type="NCBI Taxonomy" id="168697"/>
    <lineage>
        <taxon>Bacteria</taxon>
        <taxon>Bacillati</taxon>
        <taxon>Actinomycetota</taxon>
        <taxon>Actinomycetes</taxon>
        <taxon>Micromonosporales</taxon>
        <taxon>Micromonosporaceae</taxon>
        <taxon>Salinispora</taxon>
    </lineage>
</organism>
<dbReference type="InterPro" id="IPR057342">
    <property type="entry name" value="DEXDc_RapA"/>
</dbReference>
<feature type="region of interest" description="Disordered" evidence="5">
    <location>
        <begin position="781"/>
        <end position="800"/>
    </location>
</feature>
<comment type="caution">
    <text evidence="8">The sequence shown here is derived from an EMBL/GenBank/DDBJ whole genome shotgun (WGS) entry which is preliminary data.</text>
</comment>
<gene>
    <name evidence="8" type="ORF">Sar04_33490</name>
</gene>
<keyword evidence="4" id="KW-0067">ATP-binding</keyword>
<evidence type="ECO:0000256" key="3">
    <source>
        <dbReference type="ARBA" id="ARBA00022806"/>
    </source>
</evidence>
<dbReference type="CDD" id="cd18793">
    <property type="entry name" value="SF2_C_SNF"/>
    <property type="match status" value="1"/>
</dbReference>
<reference evidence="8 9" key="1">
    <citation type="submission" date="2021-03" db="EMBL/GenBank/DDBJ databases">
        <title>Whole genome shotgun sequence of Salinispora arenicola NBRC 105043.</title>
        <authorList>
            <person name="Komaki H."/>
            <person name="Tamura T."/>
        </authorList>
    </citation>
    <scope>NUCLEOTIDE SEQUENCE [LARGE SCALE GENOMIC DNA]</scope>
    <source>
        <strain evidence="8 9">NBRC 105043</strain>
    </source>
</reference>
<keyword evidence="9" id="KW-1185">Reference proteome</keyword>
<feature type="domain" description="Helicase C-terminal" evidence="7">
    <location>
        <begin position="443"/>
        <end position="623"/>
    </location>
</feature>
<evidence type="ECO:0000256" key="1">
    <source>
        <dbReference type="ARBA" id="ARBA00022741"/>
    </source>
</evidence>
<dbReference type="SMART" id="SM00490">
    <property type="entry name" value="HELICc"/>
    <property type="match status" value="1"/>
</dbReference>
<dbReference type="Gene3D" id="3.40.50.300">
    <property type="entry name" value="P-loop containing nucleotide triphosphate hydrolases"/>
    <property type="match status" value="1"/>
</dbReference>
<dbReference type="InterPro" id="IPR001650">
    <property type="entry name" value="Helicase_C-like"/>
</dbReference>
<evidence type="ECO:0000256" key="5">
    <source>
        <dbReference type="SAM" id="MobiDB-lite"/>
    </source>
</evidence>
<evidence type="ECO:0000313" key="9">
    <source>
        <dbReference type="Proteomes" id="UP000677457"/>
    </source>
</evidence>
<keyword evidence="2" id="KW-0378">Hydrolase</keyword>
<dbReference type="SUPFAM" id="SSF52540">
    <property type="entry name" value="P-loop containing nucleoside triphosphate hydrolases"/>
    <property type="match status" value="2"/>
</dbReference>
<keyword evidence="3 8" id="KW-0347">Helicase</keyword>
<dbReference type="EMBL" id="BOQM01000026">
    <property type="protein sequence ID" value="GIM86613.1"/>
    <property type="molecule type" value="Genomic_DNA"/>
</dbReference>
<evidence type="ECO:0000256" key="4">
    <source>
        <dbReference type="ARBA" id="ARBA00022840"/>
    </source>
</evidence>
<evidence type="ECO:0000256" key="2">
    <source>
        <dbReference type="ARBA" id="ARBA00022801"/>
    </source>
</evidence>
<dbReference type="PANTHER" id="PTHR45766">
    <property type="entry name" value="DNA ANNEALING HELICASE AND ENDONUCLEASE ZRANB3 FAMILY MEMBER"/>
    <property type="match status" value="1"/>
</dbReference>
<dbReference type="CDD" id="cd18011">
    <property type="entry name" value="DEXDc_RapA"/>
    <property type="match status" value="1"/>
</dbReference>
<dbReference type="Proteomes" id="UP000677457">
    <property type="component" value="Unassembled WGS sequence"/>
</dbReference>
<dbReference type="InterPro" id="IPR049730">
    <property type="entry name" value="SNF2/RAD54-like_C"/>
</dbReference>
<dbReference type="InterPro" id="IPR014001">
    <property type="entry name" value="Helicase_ATP-bd"/>
</dbReference>
<feature type="domain" description="Helicase ATP-binding" evidence="6">
    <location>
        <begin position="135"/>
        <end position="304"/>
    </location>
</feature>
<dbReference type="InterPro" id="IPR027417">
    <property type="entry name" value="P-loop_NTPase"/>
</dbReference>
<dbReference type="GO" id="GO:0004386">
    <property type="term" value="F:helicase activity"/>
    <property type="evidence" value="ECO:0007669"/>
    <property type="project" value="UniProtKB-KW"/>
</dbReference>
<evidence type="ECO:0000313" key="8">
    <source>
        <dbReference type="EMBL" id="GIM86613.1"/>
    </source>
</evidence>
<dbReference type="Gene3D" id="3.40.50.10810">
    <property type="entry name" value="Tandem AAA-ATPase domain"/>
    <property type="match status" value="1"/>
</dbReference>
<name>A0ABQ4JUG5_SALAC</name>
<dbReference type="PANTHER" id="PTHR45766:SF6">
    <property type="entry name" value="SWI_SNF-RELATED MATRIX-ASSOCIATED ACTIN-DEPENDENT REGULATOR OF CHROMATIN SUBFAMILY A-LIKE PROTEIN 1"/>
    <property type="match status" value="1"/>
</dbReference>
<evidence type="ECO:0000259" key="7">
    <source>
        <dbReference type="PROSITE" id="PS51194"/>
    </source>
</evidence>